<organism evidence="2 3">
    <name type="scientific">Dryococelus australis</name>
    <dbReference type="NCBI Taxonomy" id="614101"/>
    <lineage>
        <taxon>Eukaryota</taxon>
        <taxon>Metazoa</taxon>
        <taxon>Ecdysozoa</taxon>
        <taxon>Arthropoda</taxon>
        <taxon>Hexapoda</taxon>
        <taxon>Insecta</taxon>
        <taxon>Pterygota</taxon>
        <taxon>Neoptera</taxon>
        <taxon>Polyneoptera</taxon>
        <taxon>Phasmatodea</taxon>
        <taxon>Verophasmatodea</taxon>
        <taxon>Anareolatae</taxon>
        <taxon>Phasmatidae</taxon>
        <taxon>Eurycanthinae</taxon>
        <taxon>Dryococelus</taxon>
    </lineage>
</organism>
<evidence type="ECO:0000313" key="2">
    <source>
        <dbReference type="EMBL" id="KAJ8872799.1"/>
    </source>
</evidence>
<evidence type="ECO:0000256" key="1">
    <source>
        <dbReference type="SAM" id="MobiDB-lite"/>
    </source>
</evidence>
<dbReference type="EMBL" id="JARBHB010000011">
    <property type="protein sequence ID" value="KAJ8872799.1"/>
    <property type="molecule type" value="Genomic_DNA"/>
</dbReference>
<keyword evidence="3" id="KW-1185">Reference proteome</keyword>
<name>A0ABQ9GLC2_9NEOP</name>
<evidence type="ECO:0000313" key="3">
    <source>
        <dbReference type="Proteomes" id="UP001159363"/>
    </source>
</evidence>
<reference evidence="2 3" key="1">
    <citation type="submission" date="2023-02" db="EMBL/GenBank/DDBJ databases">
        <title>LHISI_Scaffold_Assembly.</title>
        <authorList>
            <person name="Stuart O.P."/>
            <person name="Cleave R."/>
            <person name="Magrath M.J.L."/>
            <person name="Mikheyev A.S."/>
        </authorList>
    </citation>
    <scope>NUCLEOTIDE SEQUENCE [LARGE SCALE GENOMIC DNA]</scope>
    <source>
        <strain evidence="2">Daus_M_001</strain>
        <tissue evidence="2">Leg muscle</tissue>
    </source>
</reference>
<comment type="caution">
    <text evidence="2">The sequence shown here is derived from an EMBL/GenBank/DDBJ whole genome shotgun (WGS) entry which is preliminary data.</text>
</comment>
<feature type="compositionally biased region" description="Basic and acidic residues" evidence="1">
    <location>
        <begin position="260"/>
        <end position="277"/>
    </location>
</feature>
<protein>
    <submittedName>
        <fullName evidence="2">Uncharacterized protein</fullName>
    </submittedName>
</protein>
<feature type="region of interest" description="Disordered" evidence="1">
    <location>
        <begin position="1"/>
        <end position="23"/>
    </location>
</feature>
<dbReference type="Proteomes" id="UP001159363">
    <property type="component" value="Chromosome 10"/>
</dbReference>
<feature type="region of interest" description="Disordered" evidence="1">
    <location>
        <begin position="233"/>
        <end position="286"/>
    </location>
</feature>
<feature type="compositionally biased region" description="Basic and acidic residues" evidence="1">
    <location>
        <begin position="241"/>
        <end position="253"/>
    </location>
</feature>
<feature type="compositionally biased region" description="Basic and acidic residues" evidence="1">
    <location>
        <begin position="1"/>
        <end position="19"/>
    </location>
</feature>
<accession>A0ABQ9GLC2</accession>
<gene>
    <name evidence="2" type="ORF">PR048_026415</name>
</gene>
<proteinExistence type="predicted"/>
<sequence length="300" mass="32736">MEQRRNARAGGDGERRENPPTRGIFRGMVEGEQSTHYTPAAPGLLLVLYYSASSHPAGEPGSIPGGLAPGFSRVGTVADDAIGGFSRGSYVSPALAFLRCSTPRFTLIGSQDLDVESHPFTHSNPVHVDYDRRIGRSNGTWPEVSGDWPTAPVKRVLLPPYMAVLQATSAGHRTSRHSECHFSLGAHKNRSLALSGDGALDARGSVALIEVGKQLEEGGWWQLMVLSPLAKGTLQRPQVKRGKEQRKNAKAGDTRISPRKPTDQLARLRERPHRDSNPVRLGKRRALWPLSHRGPECITK</sequence>